<dbReference type="Proteomes" id="UP000076722">
    <property type="component" value="Unassembled WGS sequence"/>
</dbReference>
<keyword evidence="3" id="KW-1185">Reference proteome</keyword>
<evidence type="ECO:0000313" key="2">
    <source>
        <dbReference type="EMBL" id="KZS93608.1"/>
    </source>
</evidence>
<feature type="compositionally biased region" description="Polar residues" evidence="1">
    <location>
        <begin position="62"/>
        <end position="75"/>
    </location>
</feature>
<sequence length="377" mass="42243">MCWAVYRTTAHMTRLFQAGLKVHGNLAYTTLIPTLMHDAAYLRNHVLILATPETGLPNSIIQKSRDSGTVSAQDKNFSKKKRTVVAGPGAPDKIKKVTEKNKKKKPKDKSNKSAVHGENSVQSTQTLARAVKGPTVPRESSGNAEDSASRVGKCGGRMKMKGRAKKNNAAENKHFKGKKALVYHFLEISEVKEDEMVGLSAHVSSIVYLRLYWRTRQQPESCPMRNFAFSSREENDIQQGGTTVESGFSQVREESELHYVFAARPWFATRLTASELILLDDCEQKLSSLMSRTLCRHNALDFSPITPQKTVPKKWLMISASFESMILEYGPCISQAAKLNSFVAHTFTSKFDFMEYLVTIFGHYISRTTIAELRKAL</sequence>
<dbReference type="EMBL" id="KV419406">
    <property type="protein sequence ID" value="KZS93608.1"/>
    <property type="molecule type" value="Genomic_DNA"/>
</dbReference>
<protein>
    <submittedName>
        <fullName evidence="2">Uncharacterized protein</fullName>
    </submittedName>
</protein>
<proteinExistence type="predicted"/>
<organism evidence="2 3">
    <name type="scientific">Sistotremastrum niveocremeum HHB9708</name>
    <dbReference type="NCBI Taxonomy" id="1314777"/>
    <lineage>
        <taxon>Eukaryota</taxon>
        <taxon>Fungi</taxon>
        <taxon>Dikarya</taxon>
        <taxon>Basidiomycota</taxon>
        <taxon>Agaricomycotina</taxon>
        <taxon>Agaricomycetes</taxon>
        <taxon>Sistotremastrales</taxon>
        <taxon>Sistotremastraceae</taxon>
        <taxon>Sertulicium</taxon>
        <taxon>Sertulicium niveocremeum</taxon>
    </lineage>
</organism>
<feature type="region of interest" description="Disordered" evidence="1">
    <location>
        <begin position="62"/>
        <end position="169"/>
    </location>
</feature>
<evidence type="ECO:0000313" key="3">
    <source>
        <dbReference type="Proteomes" id="UP000076722"/>
    </source>
</evidence>
<accession>A0A164UX16</accession>
<feature type="compositionally biased region" description="Basic residues" evidence="1">
    <location>
        <begin position="156"/>
        <end position="166"/>
    </location>
</feature>
<reference evidence="2 3" key="1">
    <citation type="journal article" date="2016" name="Mol. Biol. Evol.">
        <title>Comparative Genomics of Early-Diverging Mushroom-Forming Fungi Provides Insights into the Origins of Lignocellulose Decay Capabilities.</title>
        <authorList>
            <person name="Nagy L.G."/>
            <person name="Riley R."/>
            <person name="Tritt A."/>
            <person name="Adam C."/>
            <person name="Daum C."/>
            <person name="Floudas D."/>
            <person name="Sun H."/>
            <person name="Yadav J.S."/>
            <person name="Pangilinan J."/>
            <person name="Larsson K.H."/>
            <person name="Matsuura K."/>
            <person name="Barry K."/>
            <person name="Labutti K."/>
            <person name="Kuo R."/>
            <person name="Ohm R.A."/>
            <person name="Bhattacharya S.S."/>
            <person name="Shirouzu T."/>
            <person name="Yoshinaga Y."/>
            <person name="Martin F.M."/>
            <person name="Grigoriev I.V."/>
            <person name="Hibbett D.S."/>
        </authorList>
    </citation>
    <scope>NUCLEOTIDE SEQUENCE [LARGE SCALE GENOMIC DNA]</scope>
    <source>
        <strain evidence="2 3">HHB9708</strain>
    </source>
</reference>
<evidence type="ECO:0000256" key="1">
    <source>
        <dbReference type="SAM" id="MobiDB-lite"/>
    </source>
</evidence>
<name>A0A164UX16_9AGAM</name>
<dbReference type="AlphaFoldDB" id="A0A164UX16"/>
<gene>
    <name evidence="2" type="ORF">SISNIDRAFT_465795</name>
</gene>